<proteinExistence type="predicted"/>
<dbReference type="SMART" id="SM00387">
    <property type="entry name" value="HATPase_c"/>
    <property type="match status" value="1"/>
</dbReference>
<keyword evidence="9" id="KW-0067">ATP-binding</keyword>
<dbReference type="Pfam" id="PF00072">
    <property type="entry name" value="Response_reg"/>
    <property type="match status" value="1"/>
</dbReference>
<dbReference type="Proteomes" id="UP000003113">
    <property type="component" value="Unassembled WGS sequence"/>
</dbReference>
<keyword evidence="6 18" id="KW-0812">Transmembrane</keyword>
<evidence type="ECO:0000256" key="11">
    <source>
        <dbReference type="ARBA" id="ARBA00023012"/>
    </source>
</evidence>
<dbReference type="GO" id="GO:0005524">
    <property type="term" value="F:ATP binding"/>
    <property type="evidence" value="ECO:0007669"/>
    <property type="project" value="UniProtKB-KW"/>
</dbReference>
<feature type="transmembrane region" description="Helical" evidence="18">
    <location>
        <begin position="20"/>
        <end position="40"/>
    </location>
</feature>
<dbReference type="InterPro" id="IPR008207">
    <property type="entry name" value="Sig_transdc_His_kin_Hpt_dom"/>
</dbReference>
<evidence type="ECO:0000256" key="8">
    <source>
        <dbReference type="ARBA" id="ARBA00022741"/>
    </source>
</evidence>
<evidence type="ECO:0000259" key="20">
    <source>
        <dbReference type="PROSITE" id="PS50110"/>
    </source>
</evidence>
<feature type="domain" description="Histidine kinase" evidence="19">
    <location>
        <begin position="515"/>
        <end position="735"/>
    </location>
</feature>
<dbReference type="InterPro" id="IPR004358">
    <property type="entry name" value="Sig_transdc_His_kin-like_C"/>
</dbReference>
<dbReference type="SUPFAM" id="SSF55874">
    <property type="entry name" value="ATPase domain of HSP90 chaperone/DNA topoisomerase II/histidine kinase"/>
    <property type="match status" value="1"/>
</dbReference>
<dbReference type="CDD" id="cd16922">
    <property type="entry name" value="HATPase_EvgS-ArcB-TorS-like"/>
    <property type="match status" value="1"/>
</dbReference>
<comment type="subcellular location">
    <subcellularLocation>
        <location evidence="2">Cell membrane</location>
        <topology evidence="2">Multi-pass membrane protein</topology>
    </subcellularLocation>
</comment>
<evidence type="ECO:0000256" key="18">
    <source>
        <dbReference type="SAM" id="Phobius"/>
    </source>
</evidence>
<dbReference type="GO" id="GO:0005886">
    <property type="term" value="C:plasma membrane"/>
    <property type="evidence" value="ECO:0007669"/>
    <property type="project" value="UniProtKB-SubCell"/>
</dbReference>
<evidence type="ECO:0000313" key="22">
    <source>
        <dbReference type="EMBL" id="EHK65431.1"/>
    </source>
</evidence>
<dbReference type="SUPFAM" id="SSF47226">
    <property type="entry name" value="Histidine-containing phosphotransfer domain, HPT domain"/>
    <property type="match status" value="1"/>
</dbReference>
<dbReference type="STRING" id="477184.KYC_14482"/>
<dbReference type="PROSITE" id="PS50109">
    <property type="entry name" value="HIS_KIN"/>
    <property type="match status" value="1"/>
</dbReference>
<evidence type="ECO:0000256" key="10">
    <source>
        <dbReference type="ARBA" id="ARBA00022989"/>
    </source>
</evidence>
<dbReference type="InterPro" id="IPR003594">
    <property type="entry name" value="HATPase_dom"/>
</dbReference>
<keyword evidence="7" id="KW-0732">Signal</keyword>
<keyword evidence="8" id="KW-0547">Nucleotide-binding</keyword>
<sequence length="1090" mass="118325">MGKQDTPFTRITRTSRWLNFVLFGVLPFAVVLVGALYWGLNRIVDQERERLTQGFSIFIGYIHAQEEFLGKLRSKNSALPLEGEPAGVSLRAAAVPERYSMRIFEGQRSTVEMPFSLGCEDTSECSTAGRRLANLGGFVANFYASFWASSYYHASPIFLINESDSLSLSVPAVGAPSGFDQLDFRTYLAVTDSVRAELRRLKAAHQRLIDLDVPGGNEAAAASRVHWFRSEALSGSMLGLIYADMPQAVWSNSQGSPSAVYAATQFNSQRINLFEKTMRRPLHGGFWLSHRNEGLLLGEGPEPILSQDGLRYTADGIVLRITDSSGIWSGVYRVSYGAFFQDNLWVPALVGALLLLSLGTGIVSSRWYNRQVIAPALKAQRDIVEKEEFSRTMIETAPVALCVLSRPAGNVVFGNGLALQWLEAEVGGQLDNSSETNLFLRQVLGATGPGTIASFQATDGRPLYVAYAPTRYNNQDVVLCAFSDISARAVIEQTLADAKREADKASEAKSTFLATMSHEIRTPLYGVLGTLELMSLTRLDSNQRQHLERMQSSSAILLQLISDILDITKIETDQLVLESVDFNPRELVQSCTNSYAATAAQKGLLLFSCVDVAVPEWMTGDAVRIRQILSNLLSNAIKFSHSGHVIVRLGVSSVQENKTHLILQVVDTGVGIGKEEQARLFVPFHQIDSTSHTVRGAGIGLSICARLAKLMGSEIRVTSALGLGSSFSLELALPVVTGQPANAPDLSDISVLVRSPHHELTDNVCQWLKRWGAKAAPAPDPLAAGTPDDVLLDVLYDSSLEVLNWPGRHVLASAVDKQTSARTIRVITSIDHIAAGILAAVRGESSLLVKSGPAGFAPLGLSVLVAEDNPINQATLRQQLEQLGCEVTLTSDGSEALMYWGLSKYDVVLTDVNMPQMNGYELARELRARGATIPIIGFTANAMREEEERCLAAGMTSWLVKPISLSTLLRHLQGCGTPSAGVAEPAALPLSTTPEAGAPPAVPAKYRALFVSTMEADLAEMEHALESDDLRQLARILHRMRGALSVMQMTTLTARLEALEAMLRSDGFDTTAQAEGQDVLKLLRDMVANV</sequence>
<gene>
    <name evidence="22" type="ORF">KYC_14482</name>
</gene>
<dbReference type="Pfam" id="PF01627">
    <property type="entry name" value="Hpt"/>
    <property type="match status" value="1"/>
</dbReference>
<dbReference type="PRINTS" id="PR00344">
    <property type="entry name" value="BCTRLSENSOR"/>
</dbReference>
<keyword evidence="4" id="KW-1003">Cell membrane</keyword>
<evidence type="ECO:0000256" key="15">
    <source>
        <dbReference type="ARBA" id="ARBA00070152"/>
    </source>
</evidence>
<evidence type="ECO:0000256" key="9">
    <source>
        <dbReference type="ARBA" id="ARBA00022840"/>
    </source>
</evidence>
<accession>H0F7Z8</accession>
<evidence type="ECO:0000256" key="7">
    <source>
        <dbReference type="ARBA" id="ARBA00022729"/>
    </source>
</evidence>
<dbReference type="PROSITE" id="PS50894">
    <property type="entry name" value="HPT"/>
    <property type="match status" value="1"/>
</dbReference>
<dbReference type="Gene3D" id="1.10.287.130">
    <property type="match status" value="1"/>
</dbReference>
<evidence type="ECO:0000259" key="19">
    <source>
        <dbReference type="PROSITE" id="PS50109"/>
    </source>
</evidence>
<feature type="modified residue" description="4-aspartylphosphate" evidence="17">
    <location>
        <position position="911"/>
    </location>
</feature>
<evidence type="ECO:0000256" key="14">
    <source>
        <dbReference type="ARBA" id="ARBA00058004"/>
    </source>
</evidence>
<evidence type="ECO:0000256" key="16">
    <source>
        <dbReference type="PROSITE-ProRule" id="PRU00110"/>
    </source>
</evidence>
<evidence type="ECO:0000256" key="12">
    <source>
        <dbReference type="ARBA" id="ARBA00023026"/>
    </source>
</evidence>
<comment type="caution">
    <text evidence="22">The sequence shown here is derived from an EMBL/GenBank/DDBJ whole genome shotgun (WGS) entry which is preliminary data.</text>
</comment>
<dbReference type="PANTHER" id="PTHR45339">
    <property type="entry name" value="HYBRID SIGNAL TRANSDUCTION HISTIDINE KINASE J"/>
    <property type="match status" value="1"/>
</dbReference>
<dbReference type="FunFam" id="3.30.565.10:FF:000010">
    <property type="entry name" value="Sensor histidine kinase RcsC"/>
    <property type="match status" value="1"/>
</dbReference>
<dbReference type="InterPro" id="IPR003661">
    <property type="entry name" value="HisK_dim/P_dom"/>
</dbReference>
<organism evidence="22 23">
    <name type="scientific">Achromobacter arsenitoxydans SY8</name>
    <dbReference type="NCBI Taxonomy" id="477184"/>
    <lineage>
        <taxon>Bacteria</taxon>
        <taxon>Pseudomonadati</taxon>
        <taxon>Pseudomonadota</taxon>
        <taxon>Betaproteobacteria</taxon>
        <taxon>Burkholderiales</taxon>
        <taxon>Alcaligenaceae</taxon>
        <taxon>Achromobacter</taxon>
    </lineage>
</organism>
<dbReference type="Gene3D" id="1.20.120.160">
    <property type="entry name" value="HPT domain"/>
    <property type="match status" value="1"/>
</dbReference>
<dbReference type="PANTHER" id="PTHR45339:SF1">
    <property type="entry name" value="HYBRID SIGNAL TRANSDUCTION HISTIDINE KINASE J"/>
    <property type="match status" value="1"/>
</dbReference>
<feature type="domain" description="HPt" evidence="21">
    <location>
        <begin position="999"/>
        <end position="1090"/>
    </location>
</feature>
<dbReference type="CDD" id="cd17546">
    <property type="entry name" value="REC_hyHK_CKI1_RcsC-like"/>
    <property type="match status" value="1"/>
</dbReference>
<dbReference type="OrthoDB" id="8570858at2"/>
<feature type="modified residue" description="Phosphohistidine" evidence="16">
    <location>
        <position position="1038"/>
    </location>
</feature>
<evidence type="ECO:0000256" key="2">
    <source>
        <dbReference type="ARBA" id="ARBA00004651"/>
    </source>
</evidence>
<dbReference type="EC" id="2.7.13.3" evidence="3"/>
<dbReference type="Pfam" id="PF02518">
    <property type="entry name" value="HATPase_c"/>
    <property type="match status" value="1"/>
</dbReference>
<evidence type="ECO:0000256" key="4">
    <source>
        <dbReference type="ARBA" id="ARBA00022475"/>
    </source>
</evidence>
<dbReference type="PATRIC" id="fig|477184.5.peg.2870"/>
<dbReference type="SUPFAM" id="SSF52172">
    <property type="entry name" value="CheY-like"/>
    <property type="match status" value="1"/>
</dbReference>
<dbReference type="GO" id="GO:0000155">
    <property type="term" value="F:phosphorelay sensor kinase activity"/>
    <property type="evidence" value="ECO:0007669"/>
    <property type="project" value="InterPro"/>
</dbReference>
<dbReference type="Gene3D" id="3.30.565.10">
    <property type="entry name" value="Histidine kinase-like ATPase, C-terminal domain"/>
    <property type="match status" value="1"/>
</dbReference>
<keyword evidence="13 18" id="KW-0472">Membrane</keyword>
<dbReference type="InterPro" id="IPR036641">
    <property type="entry name" value="HPT_dom_sf"/>
</dbReference>
<dbReference type="InterPro" id="IPR001789">
    <property type="entry name" value="Sig_transdc_resp-reg_receiver"/>
</dbReference>
<dbReference type="eggNOG" id="COG0784">
    <property type="taxonomic scope" value="Bacteria"/>
</dbReference>
<comment type="function">
    <text evidence="14">Member of the two-component regulatory system BvgS/BvgA. Phosphorylates BvgA via a four-step phosphorelay in response to environmental signals.</text>
</comment>
<dbReference type="InterPro" id="IPR036890">
    <property type="entry name" value="HATPase_C_sf"/>
</dbReference>
<evidence type="ECO:0000313" key="23">
    <source>
        <dbReference type="Proteomes" id="UP000003113"/>
    </source>
</evidence>
<keyword evidence="23" id="KW-1185">Reference proteome</keyword>
<dbReference type="Gene3D" id="3.40.50.2300">
    <property type="match status" value="1"/>
</dbReference>
<dbReference type="RefSeq" id="WP_008163411.1">
    <property type="nucleotide sequence ID" value="NZ_AGUF01000052.1"/>
</dbReference>
<feature type="domain" description="Response regulatory" evidence="20">
    <location>
        <begin position="862"/>
        <end position="976"/>
    </location>
</feature>
<keyword evidence="12" id="KW-0843">Virulence</keyword>
<evidence type="ECO:0000256" key="5">
    <source>
        <dbReference type="ARBA" id="ARBA00022553"/>
    </source>
</evidence>
<reference evidence="22 23" key="1">
    <citation type="journal article" date="2012" name="J. Bacteriol.">
        <title>Genome sequence of the highly efficient arsenite-oxidizing bacterium Achromobacter arsenitoxydans SY8.</title>
        <authorList>
            <person name="Li X."/>
            <person name="Hu Y."/>
            <person name="Gong J."/>
            <person name="Lin Y."/>
            <person name="Johnstone L."/>
            <person name="Rensing C."/>
            <person name="Wang G."/>
        </authorList>
    </citation>
    <scope>NUCLEOTIDE SEQUENCE [LARGE SCALE GENOMIC DNA]</scope>
    <source>
        <strain evidence="22 23">SY8</strain>
    </source>
</reference>
<keyword evidence="10 18" id="KW-1133">Transmembrane helix</keyword>
<dbReference type="AlphaFoldDB" id="H0F7Z8"/>
<evidence type="ECO:0000259" key="21">
    <source>
        <dbReference type="PROSITE" id="PS50894"/>
    </source>
</evidence>
<dbReference type="EMBL" id="AGUF01000052">
    <property type="protein sequence ID" value="EHK65431.1"/>
    <property type="molecule type" value="Genomic_DNA"/>
</dbReference>
<evidence type="ECO:0000256" key="6">
    <source>
        <dbReference type="ARBA" id="ARBA00022692"/>
    </source>
</evidence>
<evidence type="ECO:0000256" key="17">
    <source>
        <dbReference type="PROSITE-ProRule" id="PRU00169"/>
    </source>
</evidence>
<dbReference type="Pfam" id="PF00512">
    <property type="entry name" value="HisKA"/>
    <property type="match status" value="1"/>
</dbReference>
<protein>
    <recommendedName>
        <fullName evidence="15">Virulence sensor protein BvgS</fullName>
        <ecNumber evidence="3">2.7.13.3</ecNumber>
    </recommendedName>
</protein>
<dbReference type="CDD" id="cd00082">
    <property type="entry name" value="HisKA"/>
    <property type="match status" value="1"/>
</dbReference>
<evidence type="ECO:0000256" key="13">
    <source>
        <dbReference type="ARBA" id="ARBA00023136"/>
    </source>
</evidence>
<dbReference type="SMART" id="SM00448">
    <property type="entry name" value="REC"/>
    <property type="match status" value="1"/>
</dbReference>
<evidence type="ECO:0000256" key="1">
    <source>
        <dbReference type="ARBA" id="ARBA00000085"/>
    </source>
</evidence>
<dbReference type="SUPFAM" id="SSF47384">
    <property type="entry name" value="Homodimeric domain of signal transducing histidine kinase"/>
    <property type="match status" value="1"/>
</dbReference>
<name>H0F7Z8_9BURK</name>
<dbReference type="InterPro" id="IPR011006">
    <property type="entry name" value="CheY-like_superfamily"/>
</dbReference>
<comment type="catalytic activity">
    <reaction evidence="1">
        <text>ATP + protein L-histidine = ADP + protein N-phospho-L-histidine.</text>
        <dbReference type="EC" id="2.7.13.3"/>
    </reaction>
</comment>
<dbReference type="InterPro" id="IPR036097">
    <property type="entry name" value="HisK_dim/P_sf"/>
</dbReference>
<keyword evidence="11" id="KW-0902">Two-component regulatory system</keyword>
<dbReference type="InterPro" id="IPR005467">
    <property type="entry name" value="His_kinase_dom"/>
</dbReference>
<keyword evidence="5 17" id="KW-0597">Phosphoprotein</keyword>
<evidence type="ECO:0000256" key="3">
    <source>
        <dbReference type="ARBA" id="ARBA00012438"/>
    </source>
</evidence>
<dbReference type="eggNOG" id="COG2205">
    <property type="taxonomic scope" value="Bacteria"/>
</dbReference>
<dbReference type="PROSITE" id="PS50110">
    <property type="entry name" value="RESPONSE_REGULATORY"/>
    <property type="match status" value="1"/>
</dbReference>
<dbReference type="SMART" id="SM00388">
    <property type="entry name" value="HisKA"/>
    <property type="match status" value="1"/>
</dbReference>